<evidence type="ECO:0000256" key="9">
    <source>
        <dbReference type="ARBA" id="ARBA00022842"/>
    </source>
</evidence>
<keyword evidence="16" id="KW-1185">Reference proteome</keyword>
<evidence type="ECO:0000256" key="3">
    <source>
        <dbReference type="ARBA" id="ARBA00022679"/>
    </source>
</evidence>
<dbReference type="InterPro" id="IPR019475">
    <property type="entry name" value="DNA_primase_DnaB-bd"/>
</dbReference>
<keyword evidence="8 12" id="KW-0862">Zinc</keyword>
<keyword evidence="4 12" id="KW-0548">Nucleotidyltransferase</keyword>
<name>A0A2T4UC36_9ACTN</name>
<dbReference type="Pfam" id="PF10410">
    <property type="entry name" value="DnaB_bind"/>
    <property type="match status" value="1"/>
</dbReference>
<evidence type="ECO:0000256" key="2">
    <source>
        <dbReference type="ARBA" id="ARBA00022515"/>
    </source>
</evidence>
<dbReference type="CDD" id="cd03364">
    <property type="entry name" value="TOPRIM_DnaG_primases"/>
    <property type="match status" value="1"/>
</dbReference>
<dbReference type="SMART" id="SM00400">
    <property type="entry name" value="ZnF_CHCC"/>
    <property type="match status" value="1"/>
</dbReference>
<dbReference type="InterPro" id="IPR036977">
    <property type="entry name" value="DNA_primase_Znf_CHC2"/>
</dbReference>
<comment type="subunit">
    <text evidence="12">Monomer. Interacts with DnaB.</text>
</comment>
<comment type="similarity">
    <text evidence="12">Belongs to the DnaG primase family.</text>
</comment>
<comment type="catalytic activity">
    <reaction evidence="12">
        <text>ssDNA + n NTP = ssDNA/pppN(pN)n-1 hybrid + (n-1) diphosphate.</text>
        <dbReference type="EC" id="2.7.7.101"/>
    </reaction>
</comment>
<feature type="zinc finger region" description="CHC2-type" evidence="12">
    <location>
        <begin position="40"/>
        <end position="64"/>
    </location>
</feature>
<dbReference type="SUPFAM" id="SSF57783">
    <property type="entry name" value="Zinc beta-ribbon"/>
    <property type="match status" value="1"/>
</dbReference>
<dbReference type="SUPFAM" id="SSF56731">
    <property type="entry name" value="DNA primase core"/>
    <property type="match status" value="1"/>
</dbReference>
<dbReference type="Proteomes" id="UP000240739">
    <property type="component" value="Unassembled WGS sequence"/>
</dbReference>
<dbReference type="GO" id="GO:0003899">
    <property type="term" value="F:DNA-directed RNA polymerase activity"/>
    <property type="evidence" value="ECO:0007669"/>
    <property type="project" value="UniProtKB-UniRule"/>
</dbReference>
<comment type="cofactor">
    <cofactor evidence="12">
        <name>Zn(2+)</name>
        <dbReference type="ChEBI" id="CHEBI:29105"/>
    </cofactor>
    <text evidence="12">Binds 1 zinc ion per monomer.</text>
</comment>
<sequence length="625" mass="67216">MARYTADSKEKVRDAVDMLDLVSTRTELKKSGGSSYMGRCPFHEERSGSLSVETAKKVYHCFGCGASGDCFRFVEELEGLDFKGAMEWLAARYNVELELEDEDPAAARRRQERERLLELLERTATFYSRYLWESKEARRAREYLAQRGLGEEVLRTYRVGYSPKAWDTVLMASRKAGFSNRECYDAGLAKRAQGEGRIYDAFRGRVMFPLCDRRGRVLGFGARTLSSQDGPKYLNSNDNAVFHKGQHLYGADLARSAAARAGEVILCEGYTDVLALHQAGLTNTVGQMGTALTPDQVGELSRLAPTVHMALDADEAGQNAMLKAATVARGRGVTLRVVQLPGGQDPADVVAASAQDMRDRVAASLPFVAFRVRRALDGGDLSDAEGKDAVIDELRPVFAELPPGVLREELLQTVAERLDVKPSLVSGWLAAPAPAPASAGRPGRPAPRPEPAAPAFGDPGPPAGPAGRGAPGPARGRGPVRAGLDAAVQSERAFLAAVVALPQSGTTELERLDLDVAFTSPLHRRAAQHLLAHPGEPTTGIDPEDQELAALAAELAVRAGELGASGAILEAEARKVELAMVDRLIAQSRARGTGGVADLARRRQELQAAQHRALERAMAETAKPD</sequence>
<feature type="compositionally biased region" description="Low complexity" evidence="13">
    <location>
        <begin position="433"/>
        <end position="443"/>
    </location>
</feature>
<evidence type="ECO:0000256" key="12">
    <source>
        <dbReference type="HAMAP-Rule" id="MF_00974"/>
    </source>
</evidence>
<gene>
    <name evidence="12 15" type="primary">dnaG</name>
    <name evidence="15" type="ORF">C7Y72_19605</name>
</gene>
<dbReference type="GO" id="GO:0005737">
    <property type="term" value="C:cytoplasm"/>
    <property type="evidence" value="ECO:0007669"/>
    <property type="project" value="TreeGrafter"/>
</dbReference>
<dbReference type="AlphaFoldDB" id="A0A2T4UC36"/>
<dbReference type="PANTHER" id="PTHR30313">
    <property type="entry name" value="DNA PRIMASE"/>
    <property type="match status" value="1"/>
</dbReference>
<dbReference type="Gene3D" id="3.40.1360.10">
    <property type="match status" value="1"/>
</dbReference>
<dbReference type="InterPro" id="IPR006171">
    <property type="entry name" value="TOPRIM_dom"/>
</dbReference>
<evidence type="ECO:0000256" key="7">
    <source>
        <dbReference type="ARBA" id="ARBA00022771"/>
    </source>
</evidence>
<dbReference type="InterPro" id="IPR006295">
    <property type="entry name" value="DNA_primase_DnaG"/>
</dbReference>
<evidence type="ECO:0000256" key="4">
    <source>
        <dbReference type="ARBA" id="ARBA00022695"/>
    </source>
</evidence>
<dbReference type="GO" id="GO:0003677">
    <property type="term" value="F:DNA binding"/>
    <property type="evidence" value="ECO:0007669"/>
    <property type="project" value="UniProtKB-KW"/>
</dbReference>
<dbReference type="Gene3D" id="3.90.980.10">
    <property type="entry name" value="DNA primase, catalytic core, N-terminal domain"/>
    <property type="match status" value="1"/>
</dbReference>
<evidence type="ECO:0000256" key="11">
    <source>
        <dbReference type="ARBA" id="ARBA00023163"/>
    </source>
</evidence>
<evidence type="ECO:0000313" key="15">
    <source>
        <dbReference type="EMBL" id="PTL54798.1"/>
    </source>
</evidence>
<dbReference type="PANTHER" id="PTHR30313:SF2">
    <property type="entry name" value="DNA PRIMASE"/>
    <property type="match status" value="1"/>
</dbReference>
<keyword evidence="7 12" id="KW-0863">Zinc-finger</keyword>
<keyword evidence="1 12" id="KW-0240">DNA-directed RNA polymerase</keyword>
<evidence type="ECO:0000259" key="14">
    <source>
        <dbReference type="PROSITE" id="PS50880"/>
    </source>
</evidence>
<dbReference type="Pfam" id="PF01807">
    <property type="entry name" value="Zn_ribbon_DnaG"/>
    <property type="match status" value="1"/>
</dbReference>
<dbReference type="HAMAP" id="MF_00974">
    <property type="entry name" value="DNA_primase_DnaG"/>
    <property type="match status" value="1"/>
</dbReference>
<dbReference type="OrthoDB" id="9803773at2"/>
<comment type="function">
    <text evidence="12">RNA polymerase that catalyzes the synthesis of short RNA molecules used as primers for DNA polymerase during DNA replication.</text>
</comment>
<proteinExistence type="inferred from homology"/>
<keyword evidence="10 12" id="KW-0238">DNA-binding</keyword>
<reference evidence="15 16" key="1">
    <citation type="submission" date="2018-03" db="EMBL/GenBank/DDBJ databases">
        <title>Aquarubrobacter algicola gen. nov., sp. nov., a novel actinobacterium isolated from shallow eutrophic lake during the end of cyanobacterial harmful algal blooms.</title>
        <authorList>
            <person name="Chun S.J."/>
        </authorList>
    </citation>
    <scope>NUCLEOTIDE SEQUENCE [LARGE SCALE GENOMIC DNA]</scope>
    <source>
        <strain evidence="15 16">Seoho-28</strain>
    </source>
</reference>
<evidence type="ECO:0000256" key="13">
    <source>
        <dbReference type="SAM" id="MobiDB-lite"/>
    </source>
</evidence>
<evidence type="ECO:0000256" key="8">
    <source>
        <dbReference type="ARBA" id="ARBA00022833"/>
    </source>
</evidence>
<dbReference type="NCBIfam" id="TIGR01391">
    <property type="entry name" value="dnaG"/>
    <property type="match status" value="1"/>
</dbReference>
<comment type="domain">
    <text evidence="12">Contains an N-terminal zinc-binding domain, a central core domain that contains the primase activity, and a C-terminal DnaB-binding domain.</text>
</comment>
<dbReference type="EC" id="2.7.7.101" evidence="12"/>
<evidence type="ECO:0000256" key="1">
    <source>
        <dbReference type="ARBA" id="ARBA00022478"/>
    </source>
</evidence>
<organism evidence="15 16">
    <name type="scientific">Paraconexibacter algicola</name>
    <dbReference type="NCBI Taxonomy" id="2133960"/>
    <lineage>
        <taxon>Bacteria</taxon>
        <taxon>Bacillati</taxon>
        <taxon>Actinomycetota</taxon>
        <taxon>Thermoleophilia</taxon>
        <taxon>Solirubrobacterales</taxon>
        <taxon>Paraconexibacteraceae</taxon>
        <taxon>Paraconexibacter</taxon>
    </lineage>
</organism>
<feature type="compositionally biased region" description="Low complexity" evidence="13">
    <location>
        <begin position="471"/>
        <end position="480"/>
    </location>
</feature>
<dbReference type="GO" id="GO:0000428">
    <property type="term" value="C:DNA-directed RNA polymerase complex"/>
    <property type="evidence" value="ECO:0007669"/>
    <property type="project" value="UniProtKB-KW"/>
</dbReference>
<dbReference type="InterPro" id="IPR034151">
    <property type="entry name" value="TOPRIM_DnaG_bac"/>
</dbReference>
<dbReference type="PROSITE" id="PS50880">
    <property type="entry name" value="TOPRIM"/>
    <property type="match status" value="1"/>
</dbReference>
<dbReference type="GO" id="GO:0006269">
    <property type="term" value="P:DNA replication, synthesis of primer"/>
    <property type="evidence" value="ECO:0007669"/>
    <property type="project" value="UniProtKB-UniRule"/>
</dbReference>
<dbReference type="Gene3D" id="3.90.580.10">
    <property type="entry name" value="Zinc finger, CHC2-type domain"/>
    <property type="match status" value="1"/>
</dbReference>
<dbReference type="InterPro" id="IPR013264">
    <property type="entry name" value="DNAG_N"/>
</dbReference>
<dbReference type="GO" id="GO:0008270">
    <property type="term" value="F:zinc ion binding"/>
    <property type="evidence" value="ECO:0007669"/>
    <property type="project" value="UniProtKB-UniRule"/>
</dbReference>
<keyword evidence="3 12" id="KW-0808">Transferase</keyword>
<keyword evidence="9" id="KW-0460">Magnesium</keyword>
<dbReference type="InterPro" id="IPR050219">
    <property type="entry name" value="DnaG_primase"/>
</dbReference>
<evidence type="ECO:0000256" key="6">
    <source>
        <dbReference type="ARBA" id="ARBA00022723"/>
    </source>
</evidence>
<dbReference type="InterPro" id="IPR037068">
    <property type="entry name" value="DNA_primase_core_N_sf"/>
</dbReference>
<evidence type="ECO:0000256" key="10">
    <source>
        <dbReference type="ARBA" id="ARBA00023125"/>
    </source>
</evidence>
<dbReference type="SMART" id="SM00493">
    <property type="entry name" value="TOPRIM"/>
    <property type="match status" value="1"/>
</dbReference>
<dbReference type="Pfam" id="PF08275">
    <property type="entry name" value="DNAG_N"/>
    <property type="match status" value="1"/>
</dbReference>
<comment type="caution">
    <text evidence="15">The sequence shown here is derived from an EMBL/GenBank/DDBJ whole genome shotgun (WGS) entry which is preliminary data.</text>
</comment>
<dbReference type="InterPro" id="IPR030846">
    <property type="entry name" value="DnaG_bac"/>
</dbReference>
<feature type="domain" description="Toprim" evidence="14">
    <location>
        <begin position="262"/>
        <end position="343"/>
    </location>
</feature>
<dbReference type="GO" id="GO:1990077">
    <property type="term" value="C:primosome complex"/>
    <property type="evidence" value="ECO:0007669"/>
    <property type="project" value="UniProtKB-KW"/>
</dbReference>
<evidence type="ECO:0000313" key="16">
    <source>
        <dbReference type="Proteomes" id="UP000240739"/>
    </source>
</evidence>
<dbReference type="EMBL" id="PYYB01000004">
    <property type="protein sequence ID" value="PTL54798.1"/>
    <property type="molecule type" value="Genomic_DNA"/>
</dbReference>
<keyword evidence="2 12" id="KW-0639">Primosome</keyword>
<feature type="region of interest" description="Disordered" evidence="13">
    <location>
        <begin position="433"/>
        <end position="480"/>
    </location>
</feature>
<dbReference type="InterPro" id="IPR002694">
    <property type="entry name" value="Znf_CHC2"/>
</dbReference>
<keyword evidence="6 12" id="KW-0479">Metal-binding</keyword>
<evidence type="ECO:0000256" key="5">
    <source>
        <dbReference type="ARBA" id="ARBA00022705"/>
    </source>
</evidence>
<accession>A0A2T4UC36</accession>
<dbReference type="RefSeq" id="WP_107570898.1">
    <property type="nucleotide sequence ID" value="NZ_PYYB01000004.1"/>
</dbReference>
<dbReference type="Pfam" id="PF13155">
    <property type="entry name" value="Toprim_2"/>
    <property type="match status" value="1"/>
</dbReference>
<keyword evidence="5 12" id="KW-0235">DNA replication</keyword>
<keyword evidence="11 12" id="KW-0804">Transcription</keyword>
<protein>
    <recommendedName>
        <fullName evidence="12">DNA primase</fullName>
        <ecNumber evidence="12">2.7.7.101</ecNumber>
    </recommendedName>
</protein>